<evidence type="ECO:0000313" key="3">
    <source>
        <dbReference type="EMBL" id="KAK9844341.1"/>
    </source>
</evidence>
<dbReference type="EMBL" id="JALJOS010000001">
    <property type="protein sequence ID" value="KAK9844341.1"/>
    <property type="molecule type" value="Genomic_DNA"/>
</dbReference>
<dbReference type="AlphaFoldDB" id="A0AAW1SFC5"/>
<feature type="region of interest" description="Disordered" evidence="1">
    <location>
        <begin position="58"/>
        <end position="77"/>
    </location>
</feature>
<dbReference type="Proteomes" id="UP001438707">
    <property type="component" value="Unassembled WGS sequence"/>
</dbReference>
<evidence type="ECO:0000256" key="2">
    <source>
        <dbReference type="SAM" id="Phobius"/>
    </source>
</evidence>
<evidence type="ECO:0000256" key="1">
    <source>
        <dbReference type="SAM" id="MobiDB-lite"/>
    </source>
</evidence>
<gene>
    <name evidence="3" type="ORF">WJX74_000965</name>
</gene>
<proteinExistence type="predicted"/>
<comment type="caution">
    <text evidence="3">The sequence shown here is derived from an EMBL/GenBank/DDBJ whole genome shotgun (WGS) entry which is preliminary data.</text>
</comment>
<accession>A0AAW1SFC5</accession>
<sequence length="134" mass="14356">MTQLPAPVVRAYDQTSTFVSDFGTWYVAQLYSLAGLFYGAVLGVLTEGKGLLIKSKERVESDDSAKEAESKVKDTAKSAKSALANGYANATNESPQTTSHKGHPETSCTLAISLGPQERLCPTQENDNGILAWN</sequence>
<keyword evidence="2" id="KW-0472">Membrane</keyword>
<keyword evidence="2" id="KW-1133">Transmembrane helix</keyword>
<reference evidence="3 4" key="1">
    <citation type="journal article" date="2024" name="Nat. Commun.">
        <title>Phylogenomics reveals the evolutionary origins of lichenization in chlorophyte algae.</title>
        <authorList>
            <person name="Puginier C."/>
            <person name="Libourel C."/>
            <person name="Otte J."/>
            <person name="Skaloud P."/>
            <person name="Haon M."/>
            <person name="Grisel S."/>
            <person name="Petersen M."/>
            <person name="Berrin J.G."/>
            <person name="Delaux P.M."/>
            <person name="Dal Grande F."/>
            <person name="Keller J."/>
        </authorList>
    </citation>
    <scope>NUCLEOTIDE SEQUENCE [LARGE SCALE GENOMIC DNA]</scope>
    <source>
        <strain evidence="3 4">SAG 2145</strain>
    </source>
</reference>
<feature type="region of interest" description="Disordered" evidence="1">
    <location>
        <begin position="83"/>
        <end position="109"/>
    </location>
</feature>
<feature type="transmembrane region" description="Helical" evidence="2">
    <location>
        <begin position="25"/>
        <end position="46"/>
    </location>
</feature>
<organism evidence="3 4">
    <name type="scientific">Apatococcus lobatus</name>
    <dbReference type="NCBI Taxonomy" id="904363"/>
    <lineage>
        <taxon>Eukaryota</taxon>
        <taxon>Viridiplantae</taxon>
        <taxon>Chlorophyta</taxon>
        <taxon>core chlorophytes</taxon>
        <taxon>Trebouxiophyceae</taxon>
        <taxon>Chlorellales</taxon>
        <taxon>Chlorellaceae</taxon>
        <taxon>Apatococcus</taxon>
    </lineage>
</organism>
<keyword evidence="2" id="KW-0812">Transmembrane</keyword>
<keyword evidence="4" id="KW-1185">Reference proteome</keyword>
<protein>
    <submittedName>
        <fullName evidence="3">Uncharacterized protein</fullName>
    </submittedName>
</protein>
<evidence type="ECO:0000313" key="4">
    <source>
        <dbReference type="Proteomes" id="UP001438707"/>
    </source>
</evidence>
<feature type="compositionally biased region" description="Polar residues" evidence="1">
    <location>
        <begin position="88"/>
        <end position="99"/>
    </location>
</feature>
<name>A0AAW1SFC5_9CHLO</name>